<keyword evidence="3" id="KW-0560">Oxidoreductase</keyword>
<dbReference type="AlphaFoldDB" id="A0A0E4GEX8"/>
<keyword evidence="4" id="KW-1185">Reference proteome</keyword>
<dbReference type="Pfam" id="PF01569">
    <property type="entry name" value="PAP2"/>
    <property type="match status" value="1"/>
</dbReference>
<dbReference type="CDD" id="cd03392">
    <property type="entry name" value="PAP2_like_2"/>
    <property type="match status" value="1"/>
</dbReference>
<protein>
    <submittedName>
        <fullName evidence="3">Phosphatidic acid phosphatase type 2/haloperoxidase</fullName>
    </submittedName>
</protein>
<dbReference type="InterPro" id="IPR000326">
    <property type="entry name" value="PAP2/HPO"/>
</dbReference>
<organism evidence="3 4">
    <name type="scientific">Syntrophomonas zehnderi OL-4</name>
    <dbReference type="NCBI Taxonomy" id="690567"/>
    <lineage>
        <taxon>Bacteria</taxon>
        <taxon>Bacillati</taxon>
        <taxon>Bacillota</taxon>
        <taxon>Clostridia</taxon>
        <taxon>Eubacteriales</taxon>
        <taxon>Syntrophomonadaceae</taxon>
        <taxon>Syntrophomonas</taxon>
    </lineage>
</organism>
<proteinExistence type="predicted"/>
<feature type="transmembrane region" description="Helical" evidence="1">
    <location>
        <begin position="109"/>
        <end position="129"/>
    </location>
</feature>
<keyword evidence="1" id="KW-0472">Membrane</keyword>
<evidence type="ECO:0000256" key="1">
    <source>
        <dbReference type="SAM" id="Phobius"/>
    </source>
</evidence>
<feature type="domain" description="Phosphatidic acid phosphatase type 2/haloperoxidase" evidence="2">
    <location>
        <begin position="72"/>
        <end position="183"/>
    </location>
</feature>
<feature type="transmembrane region" description="Helical" evidence="1">
    <location>
        <begin position="39"/>
        <end position="65"/>
    </location>
</feature>
<evidence type="ECO:0000313" key="4">
    <source>
        <dbReference type="Proteomes" id="UP000045545"/>
    </source>
</evidence>
<dbReference type="OrthoDB" id="9789113at2"/>
<keyword evidence="1" id="KW-0812">Transmembrane</keyword>
<dbReference type="RefSeq" id="WP_052729755.1">
    <property type="nucleotide sequence ID" value="NZ_CGIH01000040.1"/>
</dbReference>
<dbReference type="InterPro" id="IPR036938">
    <property type="entry name" value="PAP2/HPO_sf"/>
</dbReference>
<keyword evidence="3" id="KW-0575">Peroxidase</keyword>
<feature type="transmembrane region" description="Helical" evidence="1">
    <location>
        <begin position="141"/>
        <end position="162"/>
    </location>
</feature>
<name>A0A0E4GEX8_9FIRM</name>
<dbReference type="SMART" id="SM00014">
    <property type="entry name" value="acidPPc"/>
    <property type="match status" value="1"/>
</dbReference>
<keyword evidence="1" id="KW-1133">Transmembrane helix</keyword>
<dbReference type="Proteomes" id="UP000045545">
    <property type="component" value="Unassembled WGS sequence"/>
</dbReference>
<dbReference type="EMBL" id="CGIH01000040">
    <property type="protein sequence ID" value="CFX98384.1"/>
    <property type="molecule type" value="Genomic_DNA"/>
</dbReference>
<dbReference type="STRING" id="690567.2388"/>
<sequence length="197" mass="21830">MSSILSNYFLQRLISKIVALDYLIQQKIMAANTPWLSQVMAVITNLGSPLAYITIAVLVFIGLGWQKRWWEALFSISSLFSAWVLMGFLKNIIARPRPLGEALTIATGFSFPSGHAMLSLAFYGFLALVVSGDCPPKYRSLIRVGFSVLILIIGFSRVYLNVHYTSDVLAGYILGALILAVNWWVMKKTMKASGESV</sequence>
<feature type="transmembrane region" description="Helical" evidence="1">
    <location>
        <begin position="168"/>
        <end position="185"/>
    </location>
</feature>
<dbReference type="Gene3D" id="1.20.144.10">
    <property type="entry name" value="Phosphatidic acid phosphatase type 2/haloperoxidase"/>
    <property type="match status" value="2"/>
</dbReference>
<dbReference type="PANTHER" id="PTHR14969:SF13">
    <property type="entry name" value="AT30094P"/>
    <property type="match status" value="1"/>
</dbReference>
<evidence type="ECO:0000313" key="3">
    <source>
        <dbReference type="EMBL" id="CFX98384.1"/>
    </source>
</evidence>
<evidence type="ECO:0000259" key="2">
    <source>
        <dbReference type="SMART" id="SM00014"/>
    </source>
</evidence>
<dbReference type="PANTHER" id="PTHR14969">
    <property type="entry name" value="SPHINGOSINE-1-PHOSPHATE PHOSPHOHYDROLASE"/>
    <property type="match status" value="1"/>
</dbReference>
<dbReference type="GO" id="GO:0004601">
    <property type="term" value="F:peroxidase activity"/>
    <property type="evidence" value="ECO:0007669"/>
    <property type="project" value="UniProtKB-KW"/>
</dbReference>
<feature type="transmembrane region" description="Helical" evidence="1">
    <location>
        <begin position="72"/>
        <end position="89"/>
    </location>
</feature>
<dbReference type="SUPFAM" id="SSF48317">
    <property type="entry name" value="Acid phosphatase/Vanadium-dependent haloperoxidase"/>
    <property type="match status" value="1"/>
</dbReference>
<gene>
    <name evidence="3" type="ORF">2388</name>
</gene>
<reference evidence="3 4" key="1">
    <citation type="submission" date="2015-03" db="EMBL/GenBank/DDBJ databases">
        <authorList>
            <person name="Murphy D."/>
        </authorList>
    </citation>
    <scope>NUCLEOTIDE SEQUENCE [LARGE SCALE GENOMIC DNA]</scope>
    <source>
        <strain evidence="3 4">OL-4</strain>
    </source>
</reference>
<accession>A0A0E4GEX8</accession>